<evidence type="ECO:0000256" key="1">
    <source>
        <dbReference type="ARBA" id="ARBA00022491"/>
    </source>
</evidence>
<dbReference type="Pfam" id="PF06445">
    <property type="entry name" value="GyrI-like"/>
    <property type="match status" value="1"/>
</dbReference>
<dbReference type="InterPro" id="IPR047057">
    <property type="entry name" value="MerR_fam"/>
</dbReference>
<dbReference type="InterPro" id="IPR029442">
    <property type="entry name" value="GyrI-like"/>
</dbReference>
<dbReference type="PANTHER" id="PTHR30204:SF69">
    <property type="entry name" value="MERR-FAMILY TRANSCRIPTIONAL REGULATOR"/>
    <property type="match status" value="1"/>
</dbReference>
<keyword evidence="7" id="KW-1185">Reference proteome</keyword>
<organism evidence="6 7">
    <name type="scientific">Dethiosulfatibacter aminovorans DSM 17477</name>
    <dbReference type="NCBI Taxonomy" id="1121476"/>
    <lineage>
        <taxon>Bacteria</taxon>
        <taxon>Bacillati</taxon>
        <taxon>Bacillota</taxon>
        <taxon>Tissierellia</taxon>
        <taxon>Dethiosulfatibacter</taxon>
    </lineage>
</organism>
<dbReference type="SUPFAM" id="SSF55136">
    <property type="entry name" value="Probable bacterial effector-binding domain"/>
    <property type="match status" value="1"/>
</dbReference>
<keyword evidence="1" id="KW-0678">Repressor</keyword>
<evidence type="ECO:0000256" key="4">
    <source>
        <dbReference type="ARBA" id="ARBA00023163"/>
    </source>
</evidence>
<dbReference type="InterPro" id="IPR010499">
    <property type="entry name" value="AraC_E-bd"/>
</dbReference>
<feature type="domain" description="HTH merR-type" evidence="5">
    <location>
        <begin position="5"/>
        <end position="75"/>
    </location>
</feature>
<dbReference type="Pfam" id="PF13411">
    <property type="entry name" value="MerR_1"/>
    <property type="match status" value="1"/>
</dbReference>
<dbReference type="Proteomes" id="UP000184052">
    <property type="component" value="Unassembled WGS sequence"/>
</dbReference>
<gene>
    <name evidence="6" type="ORF">SAMN02745751_03548</name>
</gene>
<dbReference type="GO" id="GO:0003700">
    <property type="term" value="F:DNA-binding transcription factor activity"/>
    <property type="evidence" value="ECO:0007669"/>
    <property type="project" value="InterPro"/>
</dbReference>
<dbReference type="RefSeq" id="WP_073050950.1">
    <property type="nucleotide sequence ID" value="NZ_FQZL01000047.1"/>
</dbReference>
<evidence type="ECO:0000256" key="2">
    <source>
        <dbReference type="ARBA" id="ARBA00023015"/>
    </source>
</evidence>
<sequence length="281" mass="32878">MNRRRFSIGEMSNLFGISKQTLRHYDKIGLFEPLYINEKTGYRYYELNQFYILLHIQELKQAGISLARIKEYIDVKDTGLLKNTLSDIEEDIDSQIKDLIMKKEVAKELRNYLSMIDSANAGNENRYFGLKGIENRFYIEIAIDFTMDQLNEMIELIIELLVVANENHGFKLTNPVFLRINKENLMSKKFNYYNGIGTIIESTGEENFHYSDNILKKCKYVYTYHYGSYSSMVDSYEALYNHITENKYVIAGDSIEIARVNALHVDNPKEFVTEIQIPIIE</sequence>
<dbReference type="Gene3D" id="1.10.1660.10">
    <property type="match status" value="1"/>
</dbReference>
<dbReference type="Gene3D" id="3.20.80.10">
    <property type="entry name" value="Regulatory factor, effector binding domain"/>
    <property type="match status" value="1"/>
</dbReference>
<dbReference type="AlphaFoldDB" id="A0A1M6MQC0"/>
<protein>
    <submittedName>
        <fullName evidence="6">DNA-binding transcriptional regulator, MerR family</fullName>
    </submittedName>
</protein>
<keyword evidence="2" id="KW-0805">Transcription regulation</keyword>
<dbReference type="InterPro" id="IPR009061">
    <property type="entry name" value="DNA-bd_dom_put_sf"/>
</dbReference>
<evidence type="ECO:0000313" key="7">
    <source>
        <dbReference type="Proteomes" id="UP000184052"/>
    </source>
</evidence>
<dbReference type="GO" id="GO:0003677">
    <property type="term" value="F:DNA binding"/>
    <property type="evidence" value="ECO:0007669"/>
    <property type="project" value="UniProtKB-KW"/>
</dbReference>
<keyword evidence="3 6" id="KW-0238">DNA-binding</keyword>
<dbReference type="EMBL" id="FQZL01000047">
    <property type="protein sequence ID" value="SHJ85596.1"/>
    <property type="molecule type" value="Genomic_DNA"/>
</dbReference>
<proteinExistence type="predicted"/>
<dbReference type="InterPro" id="IPR000551">
    <property type="entry name" value="MerR-type_HTH_dom"/>
</dbReference>
<dbReference type="PROSITE" id="PS50937">
    <property type="entry name" value="HTH_MERR_2"/>
    <property type="match status" value="1"/>
</dbReference>
<dbReference type="SMART" id="SM00422">
    <property type="entry name" value="HTH_MERR"/>
    <property type="match status" value="1"/>
</dbReference>
<dbReference type="STRING" id="1121476.SAMN02745751_03548"/>
<dbReference type="SUPFAM" id="SSF46955">
    <property type="entry name" value="Putative DNA-binding domain"/>
    <property type="match status" value="1"/>
</dbReference>
<dbReference type="InterPro" id="IPR011256">
    <property type="entry name" value="Reg_factor_effector_dom_sf"/>
</dbReference>
<name>A0A1M6MQC0_9FIRM</name>
<evidence type="ECO:0000313" key="6">
    <source>
        <dbReference type="EMBL" id="SHJ85596.1"/>
    </source>
</evidence>
<dbReference type="PANTHER" id="PTHR30204">
    <property type="entry name" value="REDOX-CYCLING DRUG-SENSING TRANSCRIPTIONAL ACTIVATOR SOXR"/>
    <property type="match status" value="1"/>
</dbReference>
<keyword evidence="4" id="KW-0804">Transcription</keyword>
<accession>A0A1M6MQC0</accession>
<evidence type="ECO:0000259" key="5">
    <source>
        <dbReference type="PROSITE" id="PS50937"/>
    </source>
</evidence>
<reference evidence="6 7" key="1">
    <citation type="submission" date="2016-11" db="EMBL/GenBank/DDBJ databases">
        <authorList>
            <person name="Jaros S."/>
            <person name="Januszkiewicz K."/>
            <person name="Wedrychowicz H."/>
        </authorList>
    </citation>
    <scope>NUCLEOTIDE SEQUENCE [LARGE SCALE GENOMIC DNA]</scope>
    <source>
        <strain evidence="6 7">DSM 17477</strain>
    </source>
</reference>
<dbReference type="SMART" id="SM00871">
    <property type="entry name" value="AraC_E_bind"/>
    <property type="match status" value="1"/>
</dbReference>
<evidence type="ECO:0000256" key="3">
    <source>
        <dbReference type="ARBA" id="ARBA00023125"/>
    </source>
</evidence>